<proteinExistence type="predicted"/>
<dbReference type="RefSeq" id="WP_168451023.1">
    <property type="nucleotide sequence ID" value="NZ_JAAWWK010000005.1"/>
</dbReference>
<dbReference type="Proteomes" id="UP000765845">
    <property type="component" value="Unassembled WGS sequence"/>
</dbReference>
<name>A0ABX1GJ57_9GAMM</name>
<organism evidence="1 2">
    <name type="scientific">Spongiibacter thalassae</name>
    <dbReference type="NCBI Taxonomy" id="2721624"/>
    <lineage>
        <taxon>Bacteria</taxon>
        <taxon>Pseudomonadati</taxon>
        <taxon>Pseudomonadota</taxon>
        <taxon>Gammaproteobacteria</taxon>
        <taxon>Cellvibrionales</taxon>
        <taxon>Spongiibacteraceae</taxon>
        <taxon>Spongiibacter</taxon>
    </lineage>
</organism>
<evidence type="ECO:0000313" key="1">
    <source>
        <dbReference type="EMBL" id="NKI18487.1"/>
    </source>
</evidence>
<sequence length="175" mass="18588">MSNAVQAGASLANLIMPLKGGGLLVPNSCVTEVASAGQLVSALSSDCVVGLMRWRSKNIPLVSFEALRDGVMPDTASFRQVAVMSGLTAHEQLPHYAIILASVPHLLSLREVDIQLDDNTDLAEREAVYAQVLVHGQRLIVPNLDAVEAKILHTIGEAPTEAASEHTTENNDSLS</sequence>
<comment type="caution">
    <text evidence="1">The sequence shown here is derived from an EMBL/GenBank/DDBJ whole genome shotgun (WGS) entry which is preliminary data.</text>
</comment>
<evidence type="ECO:0008006" key="3">
    <source>
        <dbReference type="Google" id="ProtNLM"/>
    </source>
</evidence>
<evidence type="ECO:0000313" key="2">
    <source>
        <dbReference type="Proteomes" id="UP000765845"/>
    </source>
</evidence>
<dbReference type="EMBL" id="JAAWWK010000005">
    <property type="protein sequence ID" value="NKI18487.1"/>
    <property type="molecule type" value="Genomic_DNA"/>
</dbReference>
<gene>
    <name evidence="1" type="ORF">HCU74_13810</name>
</gene>
<protein>
    <recommendedName>
        <fullName evidence="3">CheW-like domain protein</fullName>
    </recommendedName>
</protein>
<reference evidence="1 2" key="1">
    <citation type="submission" date="2020-04" db="EMBL/GenBank/DDBJ databases">
        <authorList>
            <person name="Yoon J."/>
        </authorList>
    </citation>
    <scope>NUCLEOTIDE SEQUENCE [LARGE SCALE GENOMIC DNA]</scope>
    <source>
        <strain evidence="1 2">KMU-166</strain>
    </source>
</reference>
<accession>A0ABX1GJ57</accession>
<keyword evidence="2" id="KW-1185">Reference proteome</keyword>